<dbReference type="EMBL" id="CP074405">
    <property type="protein sequence ID" value="QVI62189.1"/>
    <property type="molecule type" value="Genomic_DNA"/>
</dbReference>
<protein>
    <submittedName>
        <fullName evidence="3">Uncharacterized protein</fullName>
    </submittedName>
</protein>
<evidence type="ECO:0000256" key="2">
    <source>
        <dbReference type="SAM" id="Phobius"/>
    </source>
</evidence>
<name>A0ABX8D463_9CELL</name>
<feature type="region of interest" description="Disordered" evidence="1">
    <location>
        <begin position="246"/>
        <end position="267"/>
    </location>
</feature>
<organism evidence="3 4">
    <name type="scientific">Cellulomonas wangleii</name>
    <dbReference type="NCBI Taxonomy" id="2816956"/>
    <lineage>
        <taxon>Bacteria</taxon>
        <taxon>Bacillati</taxon>
        <taxon>Actinomycetota</taxon>
        <taxon>Actinomycetes</taxon>
        <taxon>Micrococcales</taxon>
        <taxon>Cellulomonadaceae</taxon>
        <taxon>Cellulomonas</taxon>
    </lineage>
</organism>
<accession>A0ABX8D463</accession>
<feature type="compositionally biased region" description="Pro residues" evidence="1">
    <location>
        <begin position="206"/>
        <end position="220"/>
    </location>
</feature>
<feature type="compositionally biased region" description="Low complexity" evidence="1">
    <location>
        <begin position="256"/>
        <end position="267"/>
    </location>
</feature>
<feature type="transmembrane region" description="Helical" evidence="2">
    <location>
        <begin position="21"/>
        <end position="40"/>
    </location>
</feature>
<feature type="transmembrane region" description="Helical" evidence="2">
    <location>
        <begin position="225"/>
        <end position="245"/>
    </location>
</feature>
<keyword evidence="4" id="KW-1185">Reference proteome</keyword>
<keyword evidence="2" id="KW-0812">Transmembrane</keyword>
<keyword evidence="2" id="KW-1133">Transmembrane helix</keyword>
<gene>
    <name evidence="3" type="ORF">KG103_17535</name>
</gene>
<feature type="transmembrane region" description="Helical" evidence="2">
    <location>
        <begin position="89"/>
        <end position="113"/>
    </location>
</feature>
<feature type="region of interest" description="Disordered" evidence="1">
    <location>
        <begin position="200"/>
        <end position="220"/>
    </location>
</feature>
<dbReference type="Proteomes" id="UP000677804">
    <property type="component" value="Chromosome"/>
</dbReference>
<proteinExistence type="predicted"/>
<reference evidence="3 4" key="1">
    <citation type="submission" date="2021-05" db="EMBL/GenBank/DDBJ databases">
        <title>Novel species in genus Cellulomonas.</title>
        <authorList>
            <person name="Zhang G."/>
        </authorList>
    </citation>
    <scope>NUCLEOTIDE SEQUENCE [LARGE SCALE GENOMIC DNA]</scope>
    <source>
        <strain evidence="4">zg-ZUI222</strain>
    </source>
</reference>
<evidence type="ECO:0000256" key="1">
    <source>
        <dbReference type="SAM" id="MobiDB-lite"/>
    </source>
</evidence>
<dbReference type="RefSeq" id="WP_207339757.1">
    <property type="nucleotide sequence ID" value="NZ_CP074405.1"/>
</dbReference>
<feature type="transmembrane region" description="Helical" evidence="2">
    <location>
        <begin position="46"/>
        <end position="68"/>
    </location>
</feature>
<sequence length="267" mass="24906">MPADETTLAAGRSPQALVRGAGLTAAVLAGGVAGHCLAGGHVPGPAVLAAVGSLVLVTGVLAARSLLVRAGAPAATPDAASRGTAPPPVARAAAALAAAGLAVALHPVLALLAEPVADAGTVRAPGHAAHGDAPGAAVDLTPLLAAGIDLDAVRAAGTDLEALVAAGLDGPTLAAAGMDPDDPHAPHVVAGLVAAADRARAAGGPPAAPEPAPPAVRSPAPAPRAVAVAAGAALTAALAGSVLLVPGRRRRPPGALPSGSGRPPLAA</sequence>
<evidence type="ECO:0000313" key="3">
    <source>
        <dbReference type="EMBL" id="QVI62189.1"/>
    </source>
</evidence>
<keyword evidence="2" id="KW-0472">Membrane</keyword>
<evidence type="ECO:0000313" key="4">
    <source>
        <dbReference type="Proteomes" id="UP000677804"/>
    </source>
</evidence>